<comment type="caution">
    <text evidence="2">The sequence shown here is derived from an EMBL/GenBank/DDBJ whole genome shotgun (WGS) entry which is preliminary data.</text>
</comment>
<dbReference type="InterPro" id="IPR035923">
    <property type="entry name" value="TT1751-like_sf"/>
</dbReference>
<dbReference type="CDD" id="cd14797">
    <property type="entry name" value="DUF302"/>
    <property type="match status" value="1"/>
</dbReference>
<feature type="domain" description="DUF302" evidence="1">
    <location>
        <begin position="32"/>
        <end position="94"/>
    </location>
</feature>
<dbReference type="OrthoDB" id="9799367at2"/>
<evidence type="ECO:0000259" key="1">
    <source>
        <dbReference type="Pfam" id="PF03625"/>
    </source>
</evidence>
<dbReference type="Proteomes" id="UP000256269">
    <property type="component" value="Unassembled WGS sequence"/>
</dbReference>
<dbReference type="EMBL" id="QUNO01000016">
    <property type="protein sequence ID" value="REH36175.1"/>
    <property type="molecule type" value="Genomic_DNA"/>
</dbReference>
<evidence type="ECO:0000313" key="3">
    <source>
        <dbReference type="Proteomes" id="UP000256269"/>
    </source>
</evidence>
<sequence>MMIRKSGVDQKATVARLVAAVERRELTVFVHVDHAEHAHRAGLELPPTDVLVFGNPRAGTPLMATDPRVAIDLPLRMLVWEDASGLVFVGHHDPRELAVTYELVEQQAILERMADLLDAISTEAAGS</sequence>
<keyword evidence="3" id="KW-1185">Reference proteome</keyword>
<dbReference type="Gene3D" id="3.30.310.70">
    <property type="entry name" value="TT1751-like domain"/>
    <property type="match status" value="1"/>
</dbReference>
<name>A0A3E0H0K1_9PSEU</name>
<dbReference type="Pfam" id="PF03625">
    <property type="entry name" value="DUF302"/>
    <property type="match status" value="1"/>
</dbReference>
<dbReference type="SUPFAM" id="SSF103247">
    <property type="entry name" value="TT1751-like"/>
    <property type="match status" value="1"/>
</dbReference>
<dbReference type="PANTHER" id="PTHR38342">
    <property type="entry name" value="SLR5037 PROTEIN"/>
    <property type="match status" value="1"/>
</dbReference>
<dbReference type="PANTHER" id="PTHR38342:SF2">
    <property type="entry name" value="INNER MEMBRANE OR EXPORTED"/>
    <property type="match status" value="1"/>
</dbReference>
<dbReference type="InterPro" id="IPR005180">
    <property type="entry name" value="DUF302"/>
</dbReference>
<evidence type="ECO:0000313" key="2">
    <source>
        <dbReference type="EMBL" id="REH36175.1"/>
    </source>
</evidence>
<gene>
    <name evidence="2" type="ORF">BCF44_11644</name>
</gene>
<protein>
    <submittedName>
        <fullName evidence="2">Uncharacterized protein (DUF302 family)</fullName>
    </submittedName>
</protein>
<organism evidence="2 3">
    <name type="scientific">Kutzneria buriramensis</name>
    <dbReference type="NCBI Taxonomy" id="1045776"/>
    <lineage>
        <taxon>Bacteria</taxon>
        <taxon>Bacillati</taxon>
        <taxon>Actinomycetota</taxon>
        <taxon>Actinomycetes</taxon>
        <taxon>Pseudonocardiales</taxon>
        <taxon>Pseudonocardiaceae</taxon>
        <taxon>Kutzneria</taxon>
    </lineage>
</organism>
<proteinExistence type="predicted"/>
<reference evidence="2 3" key="1">
    <citation type="submission" date="2018-08" db="EMBL/GenBank/DDBJ databases">
        <title>Genomic Encyclopedia of Archaeal and Bacterial Type Strains, Phase II (KMG-II): from individual species to whole genera.</title>
        <authorList>
            <person name="Goeker M."/>
        </authorList>
    </citation>
    <scope>NUCLEOTIDE SEQUENCE [LARGE SCALE GENOMIC DNA]</scope>
    <source>
        <strain evidence="2 3">DSM 45791</strain>
    </source>
</reference>
<accession>A0A3E0H0K1</accession>
<dbReference type="AlphaFoldDB" id="A0A3E0H0K1"/>